<feature type="transmembrane region" description="Helical" evidence="1">
    <location>
        <begin position="180"/>
        <end position="197"/>
    </location>
</feature>
<feature type="transmembrane region" description="Helical" evidence="1">
    <location>
        <begin position="20"/>
        <end position="45"/>
    </location>
</feature>
<evidence type="ECO:0000313" key="3">
    <source>
        <dbReference type="EMBL" id="AMV67681.1"/>
    </source>
</evidence>
<gene>
    <name evidence="2" type="ORF">ADU70_0960</name>
    <name evidence="3" type="ORF">ADU72_1756</name>
</gene>
<dbReference type="Proteomes" id="UP000076244">
    <property type="component" value="Chromosome"/>
</dbReference>
<reference evidence="4 5" key="1">
    <citation type="journal article" date="2016" name="PLoS ONE">
        <title>The Identification of Novel Diagnostic Marker Genes for the Detection of Beer Spoiling Pediococcus damnosus Strains Using the BlAst Diagnostic Gene findEr.</title>
        <authorList>
            <person name="Behr J."/>
            <person name="Geissler A.J."/>
            <person name="Schmid J."/>
            <person name="Zehe A."/>
            <person name="Vogel R.F."/>
        </authorList>
    </citation>
    <scope>NUCLEOTIDE SEQUENCE [LARGE SCALE GENOMIC DNA]</scope>
    <source>
        <strain evidence="2 5">TMW 2.1533</strain>
        <strain evidence="3 4">TMW 2.1535</strain>
    </source>
</reference>
<dbReference type="Proteomes" id="UP000076405">
    <property type="component" value="Chromosome"/>
</dbReference>
<organism evidence="2 5">
    <name type="scientific">Pediococcus damnosus</name>
    <dbReference type="NCBI Taxonomy" id="51663"/>
    <lineage>
        <taxon>Bacteria</taxon>
        <taxon>Bacillati</taxon>
        <taxon>Bacillota</taxon>
        <taxon>Bacilli</taxon>
        <taxon>Lactobacillales</taxon>
        <taxon>Lactobacillaceae</taxon>
        <taxon>Pediococcus</taxon>
    </lineage>
</organism>
<dbReference type="EMBL" id="CP012275">
    <property type="protein sequence ID" value="AMV62454.1"/>
    <property type="molecule type" value="Genomic_DNA"/>
</dbReference>
<dbReference type="KEGG" id="pdm:ADU72_1756"/>
<evidence type="ECO:0000313" key="2">
    <source>
        <dbReference type="EMBL" id="AMV62454.1"/>
    </source>
</evidence>
<dbReference type="OrthoDB" id="2249484at2"/>
<feature type="transmembrane region" description="Helical" evidence="1">
    <location>
        <begin position="228"/>
        <end position="248"/>
    </location>
</feature>
<sequence>MKTKLVMRNLFKRDLKLMGYTYVLTFAAVFVLPVIFALLFTGSLHGVSFQNLLQNDILPFISMLFLFVIGHRVYEPFKFYIQNGISRRTVWQATLIVTGVNSLLMSVINYCYFYLIVQPNVGNEFTTFYDDAFGKFLGSTSVGNIFTQILYEWLLLWLVGVAGSFFGSFSALMKKRTRRILWIAIPIALIVLLRFLSQFHMGMNLEGFEGFIKFMVGYTDETGGWNPFHPIGVMAVGIIVGTDITYWLQQRMVLKNQ</sequence>
<keyword evidence="4" id="KW-1185">Reference proteome</keyword>
<accession>A0A143AYF1</accession>
<keyword evidence="1" id="KW-0472">Membrane</keyword>
<dbReference type="RefSeq" id="WP_046871388.1">
    <property type="nucleotide sequence ID" value="NZ_BJLT01000003.1"/>
</dbReference>
<protein>
    <submittedName>
        <fullName evidence="2">ABC transporter, permease protein</fullName>
    </submittedName>
</protein>
<dbReference type="AlphaFoldDB" id="A0A143AYF1"/>
<name>A0A143AYF1_9LACO</name>
<feature type="transmembrane region" description="Helical" evidence="1">
    <location>
        <begin position="154"/>
        <end position="173"/>
    </location>
</feature>
<proteinExistence type="predicted"/>
<dbReference type="EMBL" id="CP012288">
    <property type="protein sequence ID" value="AMV67681.1"/>
    <property type="molecule type" value="Genomic_DNA"/>
</dbReference>
<keyword evidence="1" id="KW-1133">Transmembrane helix</keyword>
<evidence type="ECO:0000313" key="5">
    <source>
        <dbReference type="Proteomes" id="UP000076405"/>
    </source>
</evidence>
<keyword evidence="1" id="KW-0812">Transmembrane</keyword>
<dbReference type="GeneID" id="57276020"/>
<feature type="transmembrane region" description="Helical" evidence="1">
    <location>
        <begin position="95"/>
        <end position="117"/>
    </location>
</feature>
<feature type="transmembrane region" description="Helical" evidence="1">
    <location>
        <begin position="57"/>
        <end position="74"/>
    </location>
</feature>
<evidence type="ECO:0000313" key="4">
    <source>
        <dbReference type="Proteomes" id="UP000076244"/>
    </source>
</evidence>
<evidence type="ECO:0000256" key="1">
    <source>
        <dbReference type="SAM" id="Phobius"/>
    </source>
</evidence>